<proteinExistence type="predicted"/>
<dbReference type="AlphaFoldDB" id="R7TMF9"/>
<dbReference type="InterPro" id="IPR051277">
    <property type="entry name" value="SEZ6_CSMD_C4BPB_Regulators"/>
</dbReference>
<keyword evidence="4" id="KW-0472">Membrane</keyword>
<dbReference type="Pfam" id="PF00084">
    <property type="entry name" value="Sushi"/>
    <property type="match status" value="1"/>
</dbReference>
<dbReference type="Gene3D" id="2.10.70.10">
    <property type="entry name" value="Complement Module, domain 1"/>
    <property type="match status" value="1"/>
</dbReference>
<dbReference type="STRING" id="283909.R7TMF9"/>
<name>R7TMF9_CAPTE</name>
<evidence type="ECO:0000256" key="2">
    <source>
        <dbReference type="ARBA" id="ARBA00022729"/>
    </source>
</evidence>
<comment type="subcellular location">
    <subcellularLocation>
        <location evidence="1">Membrane</location>
    </subcellularLocation>
</comment>
<dbReference type="Proteomes" id="UP000014760">
    <property type="component" value="Unassembled WGS sequence"/>
</dbReference>
<keyword evidence="5 7" id="KW-1015">Disulfide bond</keyword>
<dbReference type="PANTHER" id="PTHR45656:SF4">
    <property type="entry name" value="PROTEIN CBR-CLEC-78"/>
    <property type="match status" value="1"/>
</dbReference>
<protein>
    <recommendedName>
        <fullName evidence="8">Sushi domain-containing protein</fullName>
    </recommendedName>
</protein>
<dbReference type="FunFam" id="2.10.70.10:FF:000011">
    <property type="entry name" value="CUB and sushi domain-containing protein 3 isoform A"/>
    <property type="match status" value="1"/>
</dbReference>
<evidence type="ECO:0000313" key="11">
    <source>
        <dbReference type="Proteomes" id="UP000014760"/>
    </source>
</evidence>
<dbReference type="OrthoDB" id="6060545at2759"/>
<dbReference type="SUPFAM" id="SSF57535">
    <property type="entry name" value="Complement control module/SCR domain"/>
    <property type="match status" value="1"/>
</dbReference>
<dbReference type="InterPro" id="IPR000436">
    <property type="entry name" value="Sushi_SCR_CCP_dom"/>
</dbReference>
<evidence type="ECO:0000256" key="5">
    <source>
        <dbReference type="ARBA" id="ARBA00023157"/>
    </source>
</evidence>
<reference evidence="10" key="3">
    <citation type="submission" date="2015-06" db="UniProtKB">
        <authorList>
            <consortium name="EnsemblMetazoa"/>
        </authorList>
    </citation>
    <scope>IDENTIFICATION</scope>
</reference>
<accession>R7TMF9</accession>
<evidence type="ECO:0000256" key="4">
    <source>
        <dbReference type="ARBA" id="ARBA00023136"/>
    </source>
</evidence>
<dbReference type="PROSITE" id="PS50923">
    <property type="entry name" value="SUSHI"/>
    <property type="match status" value="1"/>
</dbReference>
<keyword evidence="6" id="KW-0325">Glycoprotein</keyword>
<keyword evidence="11" id="KW-1185">Reference proteome</keyword>
<reference evidence="11" key="1">
    <citation type="submission" date="2012-12" db="EMBL/GenBank/DDBJ databases">
        <authorList>
            <person name="Hellsten U."/>
            <person name="Grimwood J."/>
            <person name="Chapman J.A."/>
            <person name="Shapiro H."/>
            <person name="Aerts A."/>
            <person name="Otillar R.P."/>
            <person name="Terry A.Y."/>
            <person name="Boore J.L."/>
            <person name="Simakov O."/>
            <person name="Marletaz F."/>
            <person name="Cho S.-J."/>
            <person name="Edsinger-Gonzales E."/>
            <person name="Havlak P."/>
            <person name="Kuo D.-H."/>
            <person name="Larsson T."/>
            <person name="Lv J."/>
            <person name="Arendt D."/>
            <person name="Savage R."/>
            <person name="Osoegawa K."/>
            <person name="de Jong P."/>
            <person name="Lindberg D.R."/>
            <person name="Seaver E.C."/>
            <person name="Weisblat D.A."/>
            <person name="Putnam N.H."/>
            <person name="Grigoriev I.V."/>
            <person name="Rokhsar D.S."/>
        </authorList>
    </citation>
    <scope>NUCLEOTIDE SEQUENCE</scope>
    <source>
        <strain evidence="11">I ESC-2004</strain>
    </source>
</reference>
<evidence type="ECO:0000256" key="6">
    <source>
        <dbReference type="ARBA" id="ARBA00023180"/>
    </source>
</evidence>
<evidence type="ECO:0000256" key="7">
    <source>
        <dbReference type="PROSITE-ProRule" id="PRU00302"/>
    </source>
</evidence>
<comment type="caution">
    <text evidence="7">Lacks conserved residue(s) required for the propagation of feature annotation.</text>
</comment>
<dbReference type="HOGENOM" id="CLU_2856242_0_0_1"/>
<sequence>VKCNYPGRPTNGDIDGTSPAIFGTVATFSCDDGFSLNGNSEIICQANGKWSGSKPSCVCKMLPPQ</sequence>
<dbReference type="EMBL" id="AMQN01012175">
    <property type="status" value="NOT_ANNOTATED_CDS"/>
    <property type="molecule type" value="Genomic_DNA"/>
</dbReference>
<dbReference type="CDD" id="cd00033">
    <property type="entry name" value="CCP"/>
    <property type="match status" value="1"/>
</dbReference>
<dbReference type="PANTHER" id="PTHR45656">
    <property type="entry name" value="PROTEIN CBR-CLEC-78"/>
    <property type="match status" value="1"/>
</dbReference>
<evidence type="ECO:0000256" key="3">
    <source>
        <dbReference type="ARBA" id="ARBA00022737"/>
    </source>
</evidence>
<reference evidence="9 11" key="2">
    <citation type="journal article" date="2013" name="Nature">
        <title>Insights into bilaterian evolution from three spiralian genomes.</title>
        <authorList>
            <person name="Simakov O."/>
            <person name="Marletaz F."/>
            <person name="Cho S.J."/>
            <person name="Edsinger-Gonzales E."/>
            <person name="Havlak P."/>
            <person name="Hellsten U."/>
            <person name="Kuo D.H."/>
            <person name="Larsson T."/>
            <person name="Lv J."/>
            <person name="Arendt D."/>
            <person name="Savage R."/>
            <person name="Osoegawa K."/>
            <person name="de Jong P."/>
            <person name="Grimwood J."/>
            <person name="Chapman J.A."/>
            <person name="Shapiro H."/>
            <person name="Aerts A."/>
            <person name="Otillar R.P."/>
            <person name="Terry A.Y."/>
            <person name="Boore J.L."/>
            <person name="Grigoriev I.V."/>
            <person name="Lindberg D.R."/>
            <person name="Seaver E.C."/>
            <person name="Weisblat D.A."/>
            <person name="Putnam N.H."/>
            <person name="Rokhsar D.S."/>
        </authorList>
    </citation>
    <scope>NUCLEOTIDE SEQUENCE</scope>
    <source>
        <strain evidence="9 11">I ESC-2004</strain>
    </source>
</reference>
<organism evidence="9">
    <name type="scientific">Capitella teleta</name>
    <name type="common">Polychaete worm</name>
    <dbReference type="NCBI Taxonomy" id="283909"/>
    <lineage>
        <taxon>Eukaryota</taxon>
        <taxon>Metazoa</taxon>
        <taxon>Spiralia</taxon>
        <taxon>Lophotrochozoa</taxon>
        <taxon>Annelida</taxon>
        <taxon>Polychaeta</taxon>
        <taxon>Sedentaria</taxon>
        <taxon>Scolecida</taxon>
        <taxon>Capitellidae</taxon>
        <taxon>Capitella</taxon>
    </lineage>
</organism>
<evidence type="ECO:0000259" key="8">
    <source>
        <dbReference type="PROSITE" id="PS50923"/>
    </source>
</evidence>
<dbReference type="InterPro" id="IPR035976">
    <property type="entry name" value="Sushi/SCR/CCP_sf"/>
</dbReference>
<gene>
    <name evidence="9" type="ORF">CAPTEDRAFT_112484</name>
</gene>
<dbReference type="GO" id="GO:0016020">
    <property type="term" value="C:membrane"/>
    <property type="evidence" value="ECO:0007669"/>
    <property type="project" value="UniProtKB-SubCell"/>
</dbReference>
<keyword evidence="2" id="KW-0732">Signal</keyword>
<evidence type="ECO:0000313" key="9">
    <source>
        <dbReference type="EMBL" id="ELT94722.1"/>
    </source>
</evidence>
<feature type="domain" description="Sushi" evidence="8">
    <location>
        <begin position="1"/>
        <end position="59"/>
    </location>
</feature>
<evidence type="ECO:0000313" key="10">
    <source>
        <dbReference type="EnsemblMetazoa" id="CapteP112484"/>
    </source>
</evidence>
<keyword evidence="7" id="KW-0768">Sushi</keyword>
<dbReference type="EMBL" id="KB309345">
    <property type="protein sequence ID" value="ELT94722.1"/>
    <property type="molecule type" value="Genomic_DNA"/>
</dbReference>
<feature type="disulfide bond" evidence="7">
    <location>
        <begin position="30"/>
        <end position="57"/>
    </location>
</feature>
<feature type="non-terminal residue" evidence="9">
    <location>
        <position position="1"/>
    </location>
</feature>
<dbReference type="SMART" id="SM00032">
    <property type="entry name" value="CCP"/>
    <property type="match status" value="1"/>
</dbReference>
<dbReference type="EnsemblMetazoa" id="CapteT112484">
    <property type="protein sequence ID" value="CapteP112484"/>
    <property type="gene ID" value="CapteG112484"/>
</dbReference>
<keyword evidence="3" id="KW-0677">Repeat</keyword>
<evidence type="ECO:0000256" key="1">
    <source>
        <dbReference type="ARBA" id="ARBA00004370"/>
    </source>
</evidence>